<dbReference type="InterPro" id="IPR007837">
    <property type="entry name" value="DinB"/>
</dbReference>
<evidence type="ECO:0000313" key="5">
    <source>
        <dbReference type="Proteomes" id="UP000505355"/>
    </source>
</evidence>
<dbReference type="KEGG" id="mmab:HQ865_03325"/>
<feature type="binding site" evidence="3">
    <location>
        <position position="136"/>
    </location>
    <ligand>
        <name>a divalent metal cation</name>
        <dbReference type="ChEBI" id="CHEBI:60240"/>
    </ligand>
</feature>
<dbReference type="GO" id="GO:0046872">
    <property type="term" value="F:metal ion binding"/>
    <property type="evidence" value="ECO:0007669"/>
    <property type="project" value="UniProtKB-KW"/>
</dbReference>
<sequence length="159" mass="18617">MENLLQLQYQNIQGARDALFSYCSNMASAHLFKPVAEFNNNTIVSLMVHSANTYLHWLVFFDTQHPVEYFNDEDIKSIEQIRAIYQKIDEQVAMFLDKYKADYTQPITQYPRSRKALLNTTPLQLFTHVITHEFHHKGQILTMSRLMGYIPADTDVIRT</sequence>
<dbReference type="EMBL" id="CP054139">
    <property type="protein sequence ID" value="QKJ28827.1"/>
    <property type="molecule type" value="Genomic_DNA"/>
</dbReference>
<dbReference type="AlphaFoldDB" id="A0A7D4Q1A7"/>
<reference evidence="4 5" key="1">
    <citation type="submission" date="2020-05" db="EMBL/GenBank/DDBJ databases">
        <title>Mucilaginibacter mali sp. nov.</title>
        <authorList>
            <person name="Kim H.S."/>
            <person name="Lee K.C."/>
            <person name="Suh M.K."/>
            <person name="Kim J.-S."/>
            <person name="Han K.-I."/>
            <person name="Eom M.K."/>
            <person name="Shin Y.K."/>
            <person name="Lee J.-S."/>
        </authorList>
    </citation>
    <scope>NUCLEOTIDE SEQUENCE [LARGE SCALE GENOMIC DNA]</scope>
    <source>
        <strain evidence="4 5">G2-14</strain>
    </source>
</reference>
<feature type="binding site" evidence="3">
    <location>
        <position position="49"/>
    </location>
    <ligand>
        <name>a divalent metal cation</name>
        <dbReference type="ChEBI" id="CHEBI:60240"/>
    </ligand>
</feature>
<comment type="similarity">
    <text evidence="1">Belongs to the DinB family.</text>
</comment>
<dbReference type="SUPFAM" id="SSF109854">
    <property type="entry name" value="DinB/YfiT-like putative metalloenzymes"/>
    <property type="match status" value="1"/>
</dbReference>
<keyword evidence="2 3" id="KW-0479">Metal-binding</keyword>
<evidence type="ECO:0000256" key="3">
    <source>
        <dbReference type="PIRSR" id="PIRSR607837-1"/>
    </source>
</evidence>
<name>A0A7D4Q1A7_9SPHI</name>
<evidence type="ECO:0000313" key="4">
    <source>
        <dbReference type="EMBL" id="QKJ28827.1"/>
    </source>
</evidence>
<dbReference type="RefSeq" id="WP_173413525.1">
    <property type="nucleotide sequence ID" value="NZ_CP054139.1"/>
</dbReference>
<evidence type="ECO:0000256" key="2">
    <source>
        <dbReference type="ARBA" id="ARBA00022723"/>
    </source>
</evidence>
<dbReference type="PANTHER" id="PTHR37302">
    <property type="entry name" value="SLR1116 PROTEIN"/>
    <property type="match status" value="1"/>
</dbReference>
<evidence type="ECO:0000256" key="1">
    <source>
        <dbReference type="ARBA" id="ARBA00008635"/>
    </source>
</evidence>
<gene>
    <name evidence="4" type="ORF">HQ865_03325</name>
</gene>
<dbReference type="Pfam" id="PF05163">
    <property type="entry name" value="DinB"/>
    <property type="match status" value="1"/>
</dbReference>
<dbReference type="InterPro" id="IPR034660">
    <property type="entry name" value="DinB/YfiT-like"/>
</dbReference>
<dbReference type="Proteomes" id="UP000505355">
    <property type="component" value="Chromosome"/>
</dbReference>
<proteinExistence type="inferred from homology"/>
<organism evidence="4 5">
    <name type="scientific">Mucilaginibacter mali</name>
    <dbReference type="NCBI Taxonomy" id="2740462"/>
    <lineage>
        <taxon>Bacteria</taxon>
        <taxon>Pseudomonadati</taxon>
        <taxon>Bacteroidota</taxon>
        <taxon>Sphingobacteriia</taxon>
        <taxon>Sphingobacteriales</taxon>
        <taxon>Sphingobacteriaceae</taxon>
        <taxon>Mucilaginibacter</taxon>
    </lineage>
</organism>
<protein>
    <submittedName>
        <fullName evidence="4">DinB family protein</fullName>
    </submittedName>
</protein>
<dbReference type="Gene3D" id="1.20.120.450">
    <property type="entry name" value="dinb family like domain"/>
    <property type="match status" value="1"/>
</dbReference>
<dbReference type="PANTHER" id="PTHR37302:SF3">
    <property type="entry name" value="DAMAGE-INDUCIBLE PROTEIN DINB"/>
    <property type="match status" value="1"/>
</dbReference>
<feature type="binding site" evidence="3">
    <location>
        <position position="132"/>
    </location>
    <ligand>
        <name>a divalent metal cation</name>
        <dbReference type="ChEBI" id="CHEBI:60240"/>
    </ligand>
</feature>
<accession>A0A7D4Q1A7</accession>
<keyword evidence="5" id="KW-1185">Reference proteome</keyword>